<dbReference type="Proteomes" id="UP001432075">
    <property type="component" value="Plasmid unnamed1"/>
</dbReference>
<dbReference type="RefSeq" id="WP_073780809.1">
    <property type="nucleotide sequence ID" value="NZ_CP108058.1"/>
</dbReference>
<keyword evidence="1" id="KW-0614">Plasmid</keyword>
<evidence type="ECO:0000313" key="2">
    <source>
        <dbReference type="Proteomes" id="UP001432075"/>
    </source>
</evidence>
<sequence length="96" mass="10963">MWPGVVADALARFESAFGQPGRYLNASPVWQPGLEVEYARDDLEEVMLHLPDGARRDLGRLIARIDDEFERRTLPNPGPMNACTVGGWWWSRSREH</sequence>
<evidence type="ECO:0000313" key="1">
    <source>
        <dbReference type="EMBL" id="WUO51570.1"/>
    </source>
</evidence>
<keyword evidence="2" id="KW-1185">Reference proteome</keyword>
<gene>
    <name evidence="1" type="ORF">OHU17_37680</name>
</gene>
<organism evidence="1 2">
    <name type="scientific">Streptomyces goshikiensis</name>
    <dbReference type="NCBI Taxonomy" id="1942"/>
    <lineage>
        <taxon>Bacteria</taxon>
        <taxon>Bacillati</taxon>
        <taxon>Actinomycetota</taxon>
        <taxon>Actinomycetes</taxon>
        <taxon>Kitasatosporales</taxon>
        <taxon>Streptomycetaceae</taxon>
        <taxon>Streptomyces</taxon>
    </lineage>
</organism>
<geneLocation type="plasmid" evidence="1 2">
    <name>unnamed1</name>
</geneLocation>
<protein>
    <submittedName>
        <fullName evidence="1">Uncharacterized protein</fullName>
    </submittedName>
</protein>
<reference evidence="1" key="1">
    <citation type="submission" date="2022-10" db="EMBL/GenBank/DDBJ databases">
        <title>The complete genomes of actinobacterial strains from the NBC collection.</title>
        <authorList>
            <person name="Joergensen T.S."/>
            <person name="Alvarez Arevalo M."/>
            <person name="Sterndorff E.B."/>
            <person name="Faurdal D."/>
            <person name="Vuksanovic O."/>
            <person name="Mourched A.-S."/>
            <person name="Charusanti P."/>
            <person name="Shaw S."/>
            <person name="Blin K."/>
            <person name="Weber T."/>
        </authorList>
    </citation>
    <scope>NUCLEOTIDE SEQUENCE</scope>
    <source>
        <strain evidence="1">NBC_00283</strain>
        <plasmid evidence="1">unnamed1</plasmid>
    </source>
</reference>
<dbReference type="EMBL" id="CP108058">
    <property type="protein sequence ID" value="WUO51570.1"/>
    <property type="molecule type" value="Genomic_DNA"/>
</dbReference>
<name>A0ABZ1RYL2_9ACTN</name>
<accession>A0ABZ1RYL2</accession>
<proteinExistence type="predicted"/>